<proteinExistence type="predicted"/>
<evidence type="ECO:0000313" key="3">
    <source>
        <dbReference type="Proteomes" id="UP001162891"/>
    </source>
</evidence>
<reference evidence="3" key="1">
    <citation type="journal article" date="2022" name="Int. J. Syst. Evol. Microbiol.">
        <title>Anaeromyxobacter oryzae sp. nov., Anaeromyxobacter diazotrophicus sp. nov. and Anaeromyxobacter paludicola sp. nov., isolated from paddy soils.</title>
        <authorList>
            <person name="Itoh H."/>
            <person name="Xu Z."/>
            <person name="Mise K."/>
            <person name="Masuda Y."/>
            <person name="Ushijima N."/>
            <person name="Hayakawa C."/>
            <person name="Shiratori Y."/>
            <person name="Senoo K."/>
        </authorList>
    </citation>
    <scope>NUCLEOTIDE SEQUENCE [LARGE SCALE GENOMIC DNA]</scope>
    <source>
        <strain evidence="3">Red232</strain>
    </source>
</reference>
<dbReference type="EMBL" id="AP025591">
    <property type="protein sequence ID" value="BDG05858.1"/>
    <property type="molecule type" value="Genomic_DNA"/>
</dbReference>
<gene>
    <name evidence="2" type="ORF">AMOR_48540</name>
</gene>
<organism evidence="2 3">
    <name type="scientific">Anaeromyxobacter oryzae</name>
    <dbReference type="NCBI Taxonomy" id="2918170"/>
    <lineage>
        <taxon>Bacteria</taxon>
        <taxon>Pseudomonadati</taxon>
        <taxon>Myxococcota</taxon>
        <taxon>Myxococcia</taxon>
        <taxon>Myxococcales</taxon>
        <taxon>Cystobacterineae</taxon>
        <taxon>Anaeromyxobacteraceae</taxon>
        <taxon>Anaeromyxobacter</taxon>
    </lineage>
</organism>
<name>A0ABN6MY36_9BACT</name>
<dbReference type="RefSeq" id="WP_248355040.1">
    <property type="nucleotide sequence ID" value="NZ_AP025591.1"/>
</dbReference>
<dbReference type="Proteomes" id="UP001162891">
    <property type="component" value="Chromosome"/>
</dbReference>
<keyword evidence="3" id="KW-1185">Reference proteome</keyword>
<evidence type="ECO:0000313" key="2">
    <source>
        <dbReference type="EMBL" id="BDG05858.1"/>
    </source>
</evidence>
<sequence length="69" mass="7392">MAEQGRKSYPRTISHGLPDELETTIGERIAAERKGARTRPAPGAPERARDVGNTDEPVAPREGGAQKPS</sequence>
<accession>A0ABN6MY36</accession>
<protein>
    <submittedName>
        <fullName evidence="2">Uncharacterized protein</fullName>
    </submittedName>
</protein>
<feature type="region of interest" description="Disordered" evidence="1">
    <location>
        <begin position="1"/>
        <end position="69"/>
    </location>
</feature>
<evidence type="ECO:0000256" key="1">
    <source>
        <dbReference type="SAM" id="MobiDB-lite"/>
    </source>
</evidence>